<dbReference type="EMBL" id="HBFQ01065808">
    <property type="protein sequence ID" value="CAD8872389.1"/>
    <property type="molecule type" value="Transcribed_RNA"/>
</dbReference>
<gene>
    <name evidence="1" type="ORF">NSCI0253_LOCUS46746</name>
</gene>
<dbReference type="Gene3D" id="2.60.40.1190">
    <property type="match status" value="1"/>
</dbReference>
<protein>
    <recommendedName>
        <fullName evidence="2">Carbohydrate-binding domain-containing protein</fullName>
    </recommendedName>
</protein>
<organism evidence="1">
    <name type="scientific">Noctiluca scintillans</name>
    <name type="common">Sea sparkle</name>
    <name type="synonym">Red tide dinoflagellate</name>
    <dbReference type="NCBI Taxonomy" id="2966"/>
    <lineage>
        <taxon>Eukaryota</taxon>
        <taxon>Sar</taxon>
        <taxon>Alveolata</taxon>
        <taxon>Dinophyceae</taxon>
        <taxon>Noctilucales</taxon>
        <taxon>Noctilucaceae</taxon>
        <taxon>Noctiluca</taxon>
    </lineage>
</organism>
<evidence type="ECO:0000313" key="1">
    <source>
        <dbReference type="EMBL" id="CAD8872389.1"/>
    </source>
</evidence>
<dbReference type="PANTHER" id="PTHR35532">
    <property type="entry name" value="SIMILAR TO POLYHYDROXYALKANOATE DEPOLYMERASE"/>
    <property type="match status" value="1"/>
</dbReference>
<sequence>MAQGSGTSPDLLVCPRAMRCLTGCLLSVGFTVNVGGVEDWRFLHAYPSQYVAQKLGSSQEIVVDGMLDDAAWQEVSATHNAWVDLAQLRFPDFVLPTEYTSSVKVRWDAQYLYLGVDLGEPFVTGTVTGHNADLTSSNPIGNVPYYDNDFEFFVDVTGSNYFYKEFEINFLNATYDVLWRSADEGLGSVGVPCCSDNTCARWCQNSSFPWYGGTWSMYPRMTTATAKTSHGWSVEIAFPLYGDAASGGLLDVGEVDGVAADSTLFDPNNGAKYWLVDFSRAEHPFFTSNASNFGALCPIIQQTQPTLLGDDRWSCYWEWAWQSTGGHQYMHNPDTWGFLQFASHSDDVECLNVEWPVRYVLAQLYQAEVAYAQETGVYTSDVSSLLDGGYCTIANGCNTTDIRTALSLVDTFTVKVAVDNQATSCVRYAHGGLARNWTGGPCFTATVDVVVSDGSVVGGTIKEDRFLKTYLPAGGALCLTEPSLVV</sequence>
<proteinExistence type="predicted"/>
<accession>A0A7S1B2I7</accession>
<dbReference type="PANTHER" id="PTHR35532:SF5">
    <property type="entry name" value="CARBOHYDRATE-BINDING DOMAIN-CONTAINING PROTEIN"/>
    <property type="match status" value="1"/>
</dbReference>
<dbReference type="AlphaFoldDB" id="A0A7S1B2I7"/>
<reference evidence="1" key="1">
    <citation type="submission" date="2021-01" db="EMBL/GenBank/DDBJ databases">
        <authorList>
            <person name="Corre E."/>
            <person name="Pelletier E."/>
            <person name="Niang G."/>
            <person name="Scheremetjew M."/>
            <person name="Finn R."/>
            <person name="Kale V."/>
            <person name="Holt S."/>
            <person name="Cochrane G."/>
            <person name="Meng A."/>
            <person name="Brown T."/>
            <person name="Cohen L."/>
        </authorList>
    </citation>
    <scope>NUCLEOTIDE SEQUENCE</scope>
</reference>
<name>A0A7S1B2I7_NOCSC</name>
<dbReference type="SUPFAM" id="SSF49344">
    <property type="entry name" value="CBD9-like"/>
    <property type="match status" value="1"/>
</dbReference>
<evidence type="ECO:0008006" key="2">
    <source>
        <dbReference type="Google" id="ProtNLM"/>
    </source>
</evidence>
<dbReference type="CDD" id="cd09620">
    <property type="entry name" value="CBM9_like_3"/>
    <property type="match status" value="1"/>
</dbReference>